<feature type="compositionally biased region" description="Low complexity" evidence="1">
    <location>
        <begin position="71"/>
        <end position="100"/>
    </location>
</feature>
<dbReference type="Pfam" id="PF16078">
    <property type="entry name" value="2-oxogl_dehyd_N"/>
    <property type="match status" value="1"/>
</dbReference>
<keyword evidence="3" id="KW-0456">Lyase</keyword>
<accession>X8CPP2</accession>
<dbReference type="EC" id="4.1.1.71" evidence="3"/>
<evidence type="ECO:0000313" key="3">
    <source>
        <dbReference type="EMBL" id="EUA58019.1"/>
    </source>
</evidence>
<dbReference type="AlphaFoldDB" id="X8CPP2"/>
<evidence type="ECO:0000256" key="1">
    <source>
        <dbReference type="SAM" id="MobiDB-lite"/>
    </source>
</evidence>
<sequence length="107" mass="11411">MSNISSPFGQNEWLVEEMYRKFRDDPSSVDPSWHEFLVDYNPEPTGEAATATPTSGDGARPRPRQAGRGGPAKPAAAAPKAQARAPASTAPPSARPPATGCRRAPRR</sequence>
<feature type="compositionally biased region" description="Basic and acidic residues" evidence="1">
    <location>
        <begin position="23"/>
        <end position="37"/>
    </location>
</feature>
<reference evidence="3 4" key="1">
    <citation type="submission" date="2013-12" db="EMBL/GenBank/DDBJ databases">
        <authorList>
            <person name="Zelazny A."/>
            <person name="Olivier K."/>
            <person name="Holland S."/>
            <person name="Lenaerts A."/>
            <person name="Ordway D."/>
            <person name="DeGroote M.A."/>
            <person name="Parker T."/>
            <person name="Sizemore C."/>
            <person name="Tallon L.J."/>
            <person name="Sadzewicz L.K."/>
            <person name="Sengamalay N."/>
            <person name="Fraser C.M."/>
            <person name="Hine E."/>
            <person name="Shefchek K.A."/>
            <person name="Das S.P."/>
            <person name="Tettelin H."/>
        </authorList>
    </citation>
    <scope>NUCLEOTIDE SEQUENCE [LARGE SCALE GENOMIC DNA]</scope>
    <source>
        <strain evidence="3 4">1956</strain>
    </source>
</reference>
<gene>
    <name evidence="3" type="primary">kgd</name>
    <name evidence="3" type="ORF">I550_1151</name>
</gene>
<dbReference type="EMBL" id="JAOG01000001">
    <property type="protein sequence ID" value="EUA58019.1"/>
    <property type="molecule type" value="Genomic_DNA"/>
</dbReference>
<feature type="compositionally biased region" description="Low complexity" evidence="1">
    <location>
        <begin position="42"/>
        <end position="54"/>
    </location>
</feature>
<evidence type="ECO:0000259" key="2">
    <source>
        <dbReference type="Pfam" id="PF16078"/>
    </source>
</evidence>
<feature type="domain" description="2-oxoglutarate dehydrogenase E1 component N-terminal" evidence="2">
    <location>
        <begin position="8"/>
        <end position="37"/>
    </location>
</feature>
<dbReference type="GO" id="GO:0008683">
    <property type="term" value="F:2-oxoglutarate decarboxylase activity"/>
    <property type="evidence" value="ECO:0007669"/>
    <property type="project" value="UniProtKB-EC"/>
</dbReference>
<name>X8CPP2_MYCIT</name>
<feature type="region of interest" description="Disordered" evidence="1">
    <location>
        <begin position="23"/>
        <end position="107"/>
    </location>
</feature>
<dbReference type="Proteomes" id="UP000020825">
    <property type="component" value="Unassembled WGS sequence"/>
</dbReference>
<organism evidence="3 4">
    <name type="scientific">Mycobacterium intracellulare 1956</name>
    <dbReference type="NCBI Taxonomy" id="1299331"/>
    <lineage>
        <taxon>Bacteria</taxon>
        <taxon>Bacillati</taxon>
        <taxon>Actinomycetota</taxon>
        <taxon>Actinomycetes</taxon>
        <taxon>Mycobacteriales</taxon>
        <taxon>Mycobacteriaceae</taxon>
        <taxon>Mycobacterium</taxon>
        <taxon>Mycobacterium avium complex (MAC)</taxon>
    </lineage>
</organism>
<comment type="caution">
    <text evidence="3">The sequence shown here is derived from an EMBL/GenBank/DDBJ whole genome shotgun (WGS) entry which is preliminary data.</text>
</comment>
<proteinExistence type="predicted"/>
<dbReference type="InterPro" id="IPR032106">
    <property type="entry name" value="2-oxogl_dehyd_N"/>
</dbReference>
<protein>
    <submittedName>
        <fullName evidence="3">2-oxoglutarate decarboxylase domain protein</fullName>
        <ecNumber evidence="3">4.1.1.71</ecNumber>
    </submittedName>
</protein>
<dbReference type="PATRIC" id="fig|1299331.3.peg.1122"/>
<evidence type="ECO:0000313" key="4">
    <source>
        <dbReference type="Proteomes" id="UP000020825"/>
    </source>
</evidence>